<evidence type="ECO:0000313" key="2">
    <source>
        <dbReference type="EMBL" id="TWI85785.1"/>
    </source>
</evidence>
<evidence type="ECO:0008006" key="4">
    <source>
        <dbReference type="Google" id="ProtNLM"/>
    </source>
</evidence>
<organism evidence="2 3">
    <name type="scientific">Lacibacter cauensis</name>
    <dbReference type="NCBI Taxonomy" id="510947"/>
    <lineage>
        <taxon>Bacteria</taxon>
        <taxon>Pseudomonadati</taxon>
        <taxon>Bacteroidota</taxon>
        <taxon>Chitinophagia</taxon>
        <taxon>Chitinophagales</taxon>
        <taxon>Chitinophagaceae</taxon>
        <taxon>Lacibacter</taxon>
    </lineage>
</organism>
<dbReference type="Pfam" id="PF11306">
    <property type="entry name" value="DUF3108"/>
    <property type="match status" value="1"/>
</dbReference>
<accession>A0A562SWW6</accession>
<evidence type="ECO:0000313" key="3">
    <source>
        <dbReference type="Proteomes" id="UP000316167"/>
    </source>
</evidence>
<reference evidence="2 3" key="1">
    <citation type="journal article" date="2015" name="Stand. Genomic Sci.">
        <title>Genomic Encyclopedia of Bacterial and Archaeal Type Strains, Phase III: the genomes of soil and plant-associated and newly described type strains.</title>
        <authorList>
            <person name="Whitman W.B."/>
            <person name="Woyke T."/>
            <person name="Klenk H.P."/>
            <person name="Zhou Y."/>
            <person name="Lilburn T.G."/>
            <person name="Beck B.J."/>
            <person name="De Vos P."/>
            <person name="Vandamme P."/>
            <person name="Eisen J.A."/>
            <person name="Garrity G."/>
            <person name="Hugenholtz P."/>
            <person name="Kyrpides N.C."/>
        </authorList>
    </citation>
    <scope>NUCLEOTIDE SEQUENCE [LARGE SCALE GENOMIC DNA]</scope>
    <source>
        <strain evidence="2 3">CGMCC 1.7271</strain>
    </source>
</reference>
<gene>
    <name evidence="2" type="ORF">IQ13_0954</name>
</gene>
<dbReference type="InterPro" id="IPR021457">
    <property type="entry name" value="DUF3108"/>
</dbReference>
<dbReference type="EMBL" id="VLLE01000002">
    <property type="protein sequence ID" value="TWI85785.1"/>
    <property type="molecule type" value="Genomic_DNA"/>
</dbReference>
<dbReference type="AlphaFoldDB" id="A0A562SWW6"/>
<protein>
    <recommendedName>
        <fullName evidence="4">Carboxypeptidase family protein</fullName>
    </recommendedName>
</protein>
<dbReference type="OrthoDB" id="1297652at2"/>
<name>A0A562SWW6_9BACT</name>
<dbReference type="SUPFAM" id="SSF117074">
    <property type="entry name" value="Hypothetical protein PA1324"/>
    <property type="match status" value="1"/>
</dbReference>
<dbReference type="RefSeq" id="WP_144884884.1">
    <property type="nucleotide sequence ID" value="NZ_VLLE01000002.1"/>
</dbReference>
<evidence type="ECO:0000256" key="1">
    <source>
        <dbReference type="SAM" id="SignalP"/>
    </source>
</evidence>
<dbReference type="Proteomes" id="UP000316167">
    <property type="component" value="Unassembled WGS sequence"/>
</dbReference>
<feature type="chain" id="PRO_5022131565" description="Carboxypeptidase family protein" evidence="1">
    <location>
        <begin position="19"/>
        <end position="430"/>
    </location>
</feature>
<comment type="caution">
    <text evidence="2">The sequence shown here is derived from an EMBL/GenBank/DDBJ whole genome shotgun (WGS) entry which is preliminary data.</text>
</comment>
<proteinExistence type="predicted"/>
<keyword evidence="1" id="KW-0732">Signal</keyword>
<keyword evidence="3" id="KW-1185">Reference proteome</keyword>
<feature type="signal peptide" evidence="1">
    <location>
        <begin position="1"/>
        <end position="18"/>
    </location>
</feature>
<sequence length="430" mass="48247">MKQLFLLIGMLSGLYASAQTTLVPGSPQLELNRYKSRKQEMTYFTVRGNQQTAIGSFSIETSNAGNTVTLTTVLRLHGSAAQWIDTSIADSKTFQPLYRSSFSAEKEMVLRFGSSVTGYYRDKKTQRLVTVKESIKEGFFDAYMYPYLLGLLPLRSGYKTAIAVFEFNPASVTAFKKSMVEEVTSNLFQSPLTGDHQVWLVKVMEEATGDRYQYSIDKQSGRIWKIDIFSKGQHLLLVDQETDYNPLTAAFDKEQTLRLLQSGNATIGGQAFARDNENEGALKGMAVLNINKKQFAQPGTAVILIPYTAYFKEWMSLNEKLWKKGRSVPLAKEAAACIKTTTVYDQEGHFEFTNLMPGEYLLYTEFGYTHTTSRTEVIGYTDTYINGMFQGSSANTKTYKYGTNTVAGIKKIISIKKEGETVTVKLKKTL</sequence>